<evidence type="ECO:0000313" key="2">
    <source>
        <dbReference type="Proteomes" id="UP000238479"/>
    </source>
</evidence>
<dbReference type="EMBL" id="PDCK01000040">
    <property type="protein sequence ID" value="PRQ46693.1"/>
    <property type="molecule type" value="Genomic_DNA"/>
</dbReference>
<evidence type="ECO:0000313" key="1">
    <source>
        <dbReference type="EMBL" id="PRQ46693.1"/>
    </source>
</evidence>
<sequence>MGLSARLGFGGKLKNWTPWVIKRLPDDYRVGKSQSTKAAKFNFVGNFFICRLRSLY</sequence>
<proteinExistence type="predicted"/>
<accession>A0A2P6RJU6</accession>
<dbReference type="AlphaFoldDB" id="A0A2P6RJU6"/>
<comment type="caution">
    <text evidence="1">The sequence shown here is derived from an EMBL/GenBank/DDBJ whole genome shotgun (WGS) entry which is preliminary data.</text>
</comment>
<dbReference type="Proteomes" id="UP000238479">
    <property type="component" value="Chromosome 2"/>
</dbReference>
<reference evidence="1 2" key="1">
    <citation type="journal article" date="2018" name="Nat. Genet.">
        <title>The Rosa genome provides new insights in the design of modern roses.</title>
        <authorList>
            <person name="Bendahmane M."/>
        </authorList>
    </citation>
    <scope>NUCLEOTIDE SEQUENCE [LARGE SCALE GENOMIC DNA]</scope>
    <source>
        <strain evidence="2">cv. Old Blush</strain>
    </source>
</reference>
<name>A0A2P6RJU6_ROSCH</name>
<gene>
    <name evidence="1" type="ORF">RchiOBHm_Chr2g0091761</name>
</gene>
<protein>
    <submittedName>
        <fullName evidence="1">Uncharacterized protein</fullName>
    </submittedName>
</protein>
<organism evidence="1 2">
    <name type="scientific">Rosa chinensis</name>
    <name type="common">China rose</name>
    <dbReference type="NCBI Taxonomy" id="74649"/>
    <lineage>
        <taxon>Eukaryota</taxon>
        <taxon>Viridiplantae</taxon>
        <taxon>Streptophyta</taxon>
        <taxon>Embryophyta</taxon>
        <taxon>Tracheophyta</taxon>
        <taxon>Spermatophyta</taxon>
        <taxon>Magnoliopsida</taxon>
        <taxon>eudicotyledons</taxon>
        <taxon>Gunneridae</taxon>
        <taxon>Pentapetalae</taxon>
        <taxon>rosids</taxon>
        <taxon>fabids</taxon>
        <taxon>Rosales</taxon>
        <taxon>Rosaceae</taxon>
        <taxon>Rosoideae</taxon>
        <taxon>Rosoideae incertae sedis</taxon>
        <taxon>Rosa</taxon>
    </lineage>
</organism>
<keyword evidence="2" id="KW-1185">Reference proteome</keyword>
<dbReference type="Gramene" id="PRQ46693">
    <property type="protein sequence ID" value="PRQ46693"/>
    <property type="gene ID" value="RchiOBHm_Chr2g0091761"/>
</dbReference>